<name>A0A4Z2H4G7_9TELE</name>
<protein>
    <submittedName>
        <fullName evidence="2">Uncharacterized protein</fullName>
    </submittedName>
</protein>
<feature type="compositionally biased region" description="Basic residues" evidence="1">
    <location>
        <begin position="20"/>
        <end position="37"/>
    </location>
</feature>
<evidence type="ECO:0000313" key="2">
    <source>
        <dbReference type="EMBL" id="TNN59983.1"/>
    </source>
</evidence>
<dbReference type="Proteomes" id="UP000314294">
    <property type="component" value="Unassembled WGS sequence"/>
</dbReference>
<dbReference type="EMBL" id="SRLO01000343">
    <property type="protein sequence ID" value="TNN59983.1"/>
    <property type="molecule type" value="Genomic_DNA"/>
</dbReference>
<gene>
    <name evidence="2" type="ORF">EYF80_029825</name>
</gene>
<evidence type="ECO:0000313" key="3">
    <source>
        <dbReference type="Proteomes" id="UP000314294"/>
    </source>
</evidence>
<accession>A0A4Z2H4G7</accession>
<sequence length="101" mass="11287">MSSPTGPEEGSAGPEEIPRRHAALRHNHGWERHRRGFCRNPPTPKWLFQRGRLSIPPGRPLPSRRRSSLLVVILAAEANSTIAPLLYSMWPSLRGAGYQAD</sequence>
<evidence type="ECO:0000256" key="1">
    <source>
        <dbReference type="SAM" id="MobiDB-lite"/>
    </source>
</evidence>
<proteinExistence type="predicted"/>
<keyword evidence="3" id="KW-1185">Reference proteome</keyword>
<dbReference type="AlphaFoldDB" id="A0A4Z2H4G7"/>
<comment type="caution">
    <text evidence="2">The sequence shown here is derived from an EMBL/GenBank/DDBJ whole genome shotgun (WGS) entry which is preliminary data.</text>
</comment>
<reference evidence="2 3" key="1">
    <citation type="submission" date="2019-03" db="EMBL/GenBank/DDBJ databases">
        <title>First draft genome of Liparis tanakae, snailfish: a comprehensive survey of snailfish specific genes.</title>
        <authorList>
            <person name="Kim W."/>
            <person name="Song I."/>
            <person name="Jeong J.-H."/>
            <person name="Kim D."/>
            <person name="Kim S."/>
            <person name="Ryu S."/>
            <person name="Song J.Y."/>
            <person name="Lee S.K."/>
        </authorList>
    </citation>
    <scope>NUCLEOTIDE SEQUENCE [LARGE SCALE GENOMIC DNA]</scope>
    <source>
        <tissue evidence="2">Muscle</tissue>
    </source>
</reference>
<feature type="region of interest" description="Disordered" evidence="1">
    <location>
        <begin position="1"/>
        <end position="43"/>
    </location>
</feature>
<organism evidence="2 3">
    <name type="scientific">Liparis tanakae</name>
    <name type="common">Tanaka's snailfish</name>
    <dbReference type="NCBI Taxonomy" id="230148"/>
    <lineage>
        <taxon>Eukaryota</taxon>
        <taxon>Metazoa</taxon>
        <taxon>Chordata</taxon>
        <taxon>Craniata</taxon>
        <taxon>Vertebrata</taxon>
        <taxon>Euteleostomi</taxon>
        <taxon>Actinopterygii</taxon>
        <taxon>Neopterygii</taxon>
        <taxon>Teleostei</taxon>
        <taxon>Neoteleostei</taxon>
        <taxon>Acanthomorphata</taxon>
        <taxon>Eupercaria</taxon>
        <taxon>Perciformes</taxon>
        <taxon>Cottioidei</taxon>
        <taxon>Cottales</taxon>
        <taxon>Liparidae</taxon>
        <taxon>Liparis</taxon>
    </lineage>
</organism>